<organism evidence="3 4">
    <name type="scientific">Tunturiibacter gelidiferens</name>
    <dbReference type="NCBI Taxonomy" id="3069689"/>
    <lineage>
        <taxon>Bacteria</taxon>
        <taxon>Pseudomonadati</taxon>
        <taxon>Acidobacteriota</taxon>
        <taxon>Terriglobia</taxon>
        <taxon>Terriglobales</taxon>
        <taxon>Acidobacteriaceae</taxon>
        <taxon>Tunturiibacter</taxon>
    </lineage>
</organism>
<feature type="transmembrane region" description="Helical" evidence="1">
    <location>
        <begin position="132"/>
        <end position="153"/>
    </location>
</feature>
<protein>
    <recommendedName>
        <fullName evidence="2">DUF2062 domain-containing protein</fullName>
    </recommendedName>
</protein>
<comment type="caution">
    <text evidence="3">The sequence shown here is derived from an EMBL/GenBank/DDBJ whole genome shotgun (WGS) entry which is preliminary data.</text>
</comment>
<sequence length="178" mass="20452">MASHTDVLLPESIREFLRCRILRPLLRLLRGGVTPRRLAWSLALGIVIGINPSVGITTVLVILLAWAFGLNQVASQIGAHAMTPLHLILFLPFIELGVHLFHTRRLPLNRQQLEHLSHHPWRLVRDIWQWEWHALIVWTAVAVVVMPLLASYIRRVLVLLMRRHRTLLRSNPTLPSSD</sequence>
<dbReference type="InterPro" id="IPR018639">
    <property type="entry name" value="DUF2062"/>
</dbReference>
<keyword evidence="4" id="KW-1185">Reference proteome</keyword>
<evidence type="ECO:0000256" key="1">
    <source>
        <dbReference type="SAM" id="Phobius"/>
    </source>
</evidence>
<dbReference type="PANTHER" id="PTHR35102:SF1">
    <property type="entry name" value="E3 UBIQUITIN-PROTEIN LIGASE"/>
    <property type="match status" value="1"/>
</dbReference>
<keyword evidence="1" id="KW-0472">Membrane</keyword>
<feature type="domain" description="DUF2062" evidence="2">
    <location>
        <begin position="25"/>
        <end position="163"/>
    </location>
</feature>
<name>A0A9X0QHD1_9BACT</name>
<dbReference type="Pfam" id="PF09835">
    <property type="entry name" value="DUF2062"/>
    <property type="match status" value="1"/>
</dbReference>
<keyword evidence="1" id="KW-1133">Transmembrane helix</keyword>
<evidence type="ECO:0000313" key="4">
    <source>
        <dbReference type="Proteomes" id="UP000535182"/>
    </source>
</evidence>
<dbReference type="AlphaFoldDB" id="A0A9X0QHD1"/>
<feature type="transmembrane region" description="Helical" evidence="1">
    <location>
        <begin position="81"/>
        <end position="101"/>
    </location>
</feature>
<evidence type="ECO:0000259" key="2">
    <source>
        <dbReference type="Pfam" id="PF09835"/>
    </source>
</evidence>
<dbReference type="Proteomes" id="UP000535182">
    <property type="component" value="Unassembled WGS sequence"/>
</dbReference>
<dbReference type="EMBL" id="JACHEB010000010">
    <property type="protein sequence ID" value="MBB5330467.1"/>
    <property type="molecule type" value="Genomic_DNA"/>
</dbReference>
<dbReference type="PANTHER" id="PTHR35102">
    <property type="entry name" value="E3 UBIQUITIN-PROTEIN LIGASE"/>
    <property type="match status" value="1"/>
</dbReference>
<dbReference type="RefSeq" id="WP_221304783.1">
    <property type="nucleotide sequence ID" value="NZ_JACHEB010000010.1"/>
</dbReference>
<proteinExistence type="predicted"/>
<feature type="transmembrane region" description="Helical" evidence="1">
    <location>
        <begin position="38"/>
        <end position="69"/>
    </location>
</feature>
<evidence type="ECO:0000313" key="3">
    <source>
        <dbReference type="EMBL" id="MBB5330467.1"/>
    </source>
</evidence>
<keyword evidence="1" id="KW-0812">Transmembrane</keyword>
<gene>
    <name evidence="3" type="ORF">HDF14_004102</name>
</gene>
<reference evidence="3 4" key="1">
    <citation type="submission" date="2020-08" db="EMBL/GenBank/DDBJ databases">
        <title>Genomic Encyclopedia of Type Strains, Phase IV (KMG-V): Genome sequencing to study the core and pangenomes of soil and plant-associated prokaryotes.</title>
        <authorList>
            <person name="Whitman W."/>
        </authorList>
    </citation>
    <scope>NUCLEOTIDE SEQUENCE [LARGE SCALE GENOMIC DNA]</scope>
    <source>
        <strain evidence="3 4">X5P2</strain>
    </source>
</reference>
<accession>A0A9X0QHD1</accession>